<evidence type="ECO:0000313" key="2">
    <source>
        <dbReference type="EMBL" id="MFK4265353.1"/>
    </source>
</evidence>
<organism evidence="2 3">
    <name type="scientific">Streptomyces milbemycinicus</name>
    <dbReference type="NCBI Taxonomy" id="476552"/>
    <lineage>
        <taxon>Bacteria</taxon>
        <taxon>Bacillati</taxon>
        <taxon>Actinomycetota</taxon>
        <taxon>Actinomycetes</taxon>
        <taxon>Kitasatosporales</taxon>
        <taxon>Streptomycetaceae</taxon>
        <taxon>Streptomyces</taxon>
    </lineage>
</organism>
<comment type="caution">
    <text evidence="2">The sequence shown here is derived from an EMBL/GenBank/DDBJ whole genome shotgun (WGS) entry which is preliminary data.</text>
</comment>
<evidence type="ECO:0000313" key="3">
    <source>
        <dbReference type="Proteomes" id="UP001620295"/>
    </source>
</evidence>
<dbReference type="EMBL" id="JBJDQH010000003">
    <property type="protein sequence ID" value="MFK4265353.1"/>
    <property type="molecule type" value="Genomic_DNA"/>
</dbReference>
<evidence type="ECO:0000256" key="1">
    <source>
        <dbReference type="SAM" id="Phobius"/>
    </source>
</evidence>
<accession>A0ABW8LHG0</accession>
<protein>
    <submittedName>
        <fullName evidence="2">Uncharacterized protein</fullName>
    </submittedName>
</protein>
<feature type="transmembrane region" description="Helical" evidence="1">
    <location>
        <begin position="41"/>
        <end position="62"/>
    </location>
</feature>
<dbReference type="RefSeq" id="WP_404746063.1">
    <property type="nucleotide sequence ID" value="NZ_JBJDQH010000003.1"/>
</dbReference>
<name>A0ABW8LHG0_9ACTN</name>
<gene>
    <name evidence="2" type="ORF">ACI2L5_10455</name>
</gene>
<keyword evidence="1" id="KW-0812">Transmembrane</keyword>
<dbReference type="Proteomes" id="UP001620295">
    <property type="component" value="Unassembled WGS sequence"/>
</dbReference>
<reference evidence="2 3" key="1">
    <citation type="submission" date="2024-11" db="EMBL/GenBank/DDBJ databases">
        <title>The Natural Products Discovery Center: Release of the First 8490 Sequenced Strains for Exploring Actinobacteria Biosynthetic Diversity.</title>
        <authorList>
            <person name="Kalkreuter E."/>
            <person name="Kautsar S.A."/>
            <person name="Yang D."/>
            <person name="Bader C.D."/>
            <person name="Teijaro C.N."/>
            <person name="Fluegel L."/>
            <person name="Davis C.M."/>
            <person name="Simpson J.R."/>
            <person name="Lauterbach L."/>
            <person name="Steele A.D."/>
            <person name="Gui C."/>
            <person name="Meng S."/>
            <person name="Li G."/>
            <person name="Viehrig K."/>
            <person name="Ye F."/>
            <person name="Su P."/>
            <person name="Kiefer A.F."/>
            <person name="Nichols A."/>
            <person name="Cepeda A.J."/>
            <person name="Yan W."/>
            <person name="Fan B."/>
            <person name="Jiang Y."/>
            <person name="Adhikari A."/>
            <person name="Zheng C.-J."/>
            <person name="Schuster L."/>
            <person name="Cowan T.M."/>
            <person name="Smanski M.J."/>
            <person name="Chevrette M.G."/>
            <person name="De Carvalho L.P.S."/>
            <person name="Shen B."/>
        </authorList>
    </citation>
    <scope>NUCLEOTIDE SEQUENCE [LARGE SCALE GENOMIC DNA]</scope>
    <source>
        <strain evidence="2 3">NPDC020863</strain>
    </source>
</reference>
<sequence>MSSSLIPLLFKLESWRPMVIFIDWDIGNLGWSVSDIDFGNFWTAVGSIVTSAAFVVTAWNTVLQRRQTKKQLELIDRQAELINLQSGGLQWDRADRDRRQAGSVRVYTQIMQGDWDWRDRKYRKWWRTATVENRSDDPIYNIRAHFVPPNVHNPPSRPHPEWEAQKCWTSAEDSDVVKVPIEFLASGQKGYLESDFLDYEELAGLRTLVRFTDSQGVRWERDHQGSLHRRMDKGWLELPCLVSSKRFTPASRARTCRCC</sequence>
<keyword evidence="1" id="KW-0472">Membrane</keyword>
<proteinExistence type="predicted"/>
<keyword evidence="1" id="KW-1133">Transmembrane helix</keyword>
<keyword evidence="3" id="KW-1185">Reference proteome</keyword>